<dbReference type="InterPro" id="IPR001451">
    <property type="entry name" value="Hexapep"/>
</dbReference>
<dbReference type="SMART" id="SM01266">
    <property type="entry name" value="Mac"/>
    <property type="match status" value="1"/>
</dbReference>
<dbReference type="PANTHER" id="PTHR23416:SF23">
    <property type="entry name" value="ACETYLTRANSFERASE C18B11.09C-RELATED"/>
    <property type="match status" value="1"/>
</dbReference>
<dbReference type="Gene3D" id="2.160.10.10">
    <property type="entry name" value="Hexapeptide repeat proteins"/>
    <property type="match status" value="1"/>
</dbReference>
<dbReference type="Pfam" id="PF12464">
    <property type="entry name" value="Mac"/>
    <property type="match status" value="1"/>
</dbReference>
<dbReference type="FunFam" id="2.160.10.10:FF:000025">
    <property type="entry name" value="Hexapeptide-repeat containing-acetyltransferase"/>
    <property type="match status" value="1"/>
</dbReference>
<keyword evidence="2" id="KW-0808">Transferase</keyword>
<keyword evidence="3" id="KW-0012">Acyltransferase</keyword>
<reference evidence="5" key="2">
    <citation type="journal article" date="2021" name="PeerJ">
        <title>Extensive microbial diversity within the chicken gut microbiome revealed by metagenomics and culture.</title>
        <authorList>
            <person name="Gilroy R."/>
            <person name="Ravi A."/>
            <person name="Getino M."/>
            <person name="Pursley I."/>
            <person name="Horton D.L."/>
            <person name="Alikhan N.F."/>
            <person name="Baker D."/>
            <person name="Gharbi K."/>
            <person name="Hall N."/>
            <person name="Watson M."/>
            <person name="Adriaenssens E.M."/>
            <person name="Foster-Nyarko E."/>
            <person name="Jarju S."/>
            <person name="Secka A."/>
            <person name="Antonio M."/>
            <person name="Oren A."/>
            <person name="Chaudhuri R.R."/>
            <person name="La Ragione R."/>
            <person name="Hildebrand F."/>
            <person name="Pallen M.J."/>
        </authorList>
    </citation>
    <scope>NUCLEOTIDE SEQUENCE</scope>
    <source>
        <strain evidence="5">1063</strain>
    </source>
</reference>
<reference evidence="5" key="1">
    <citation type="submission" date="2020-10" db="EMBL/GenBank/DDBJ databases">
        <authorList>
            <person name="Gilroy R."/>
        </authorList>
    </citation>
    <scope>NUCLEOTIDE SEQUENCE</scope>
    <source>
        <strain evidence="5">1063</strain>
    </source>
</reference>
<evidence type="ECO:0000313" key="5">
    <source>
        <dbReference type="EMBL" id="HIU21798.1"/>
    </source>
</evidence>
<comment type="caution">
    <text evidence="5">The sequence shown here is derived from an EMBL/GenBank/DDBJ whole genome shotgun (WGS) entry which is preliminary data.</text>
</comment>
<evidence type="ECO:0000256" key="2">
    <source>
        <dbReference type="ARBA" id="ARBA00022679"/>
    </source>
</evidence>
<dbReference type="AlphaFoldDB" id="A0A9D1HUC7"/>
<accession>A0A9D1HUC7</accession>
<dbReference type="GO" id="GO:0008374">
    <property type="term" value="F:O-acyltransferase activity"/>
    <property type="evidence" value="ECO:0007669"/>
    <property type="project" value="TreeGrafter"/>
</dbReference>
<dbReference type="Pfam" id="PF14602">
    <property type="entry name" value="Hexapep_2"/>
    <property type="match status" value="1"/>
</dbReference>
<feature type="domain" description="Maltose/galactoside acetyltransferase" evidence="4">
    <location>
        <begin position="4"/>
        <end position="58"/>
    </location>
</feature>
<comment type="similarity">
    <text evidence="1">Belongs to the transferase hexapeptide repeat family.</text>
</comment>
<dbReference type="SUPFAM" id="SSF51161">
    <property type="entry name" value="Trimeric LpxA-like enzymes"/>
    <property type="match status" value="1"/>
</dbReference>
<dbReference type="PANTHER" id="PTHR23416">
    <property type="entry name" value="SIALIC ACID SYNTHASE-RELATED"/>
    <property type="match status" value="1"/>
</dbReference>
<evidence type="ECO:0000259" key="4">
    <source>
        <dbReference type="SMART" id="SM01266"/>
    </source>
</evidence>
<evidence type="ECO:0000313" key="6">
    <source>
        <dbReference type="Proteomes" id="UP000824088"/>
    </source>
</evidence>
<dbReference type="EMBL" id="DVMN01000111">
    <property type="protein sequence ID" value="HIU21798.1"/>
    <property type="molecule type" value="Genomic_DNA"/>
</dbReference>
<gene>
    <name evidence="5" type="ORF">IAD51_06190</name>
</gene>
<name>A0A9D1HUC7_9FIRM</name>
<proteinExistence type="inferred from homology"/>
<dbReference type="CDD" id="cd03357">
    <property type="entry name" value="LbH_MAT_GAT"/>
    <property type="match status" value="1"/>
</dbReference>
<dbReference type="InterPro" id="IPR024688">
    <property type="entry name" value="Mac_dom"/>
</dbReference>
<dbReference type="InterPro" id="IPR051159">
    <property type="entry name" value="Hexapeptide_acetyltransf"/>
</dbReference>
<dbReference type="InterPro" id="IPR011004">
    <property type="entry name" value="Trimer_LpxA-like_sf"/>
</dbReference>
<evidence type="ECO:0000256" key="1">
    <source>
        <dbReference type="ARBA" id="ARBA00007274"/>
    </source>
</evidence>
<dbReference type="Proteomes" id="UP000824088">
    <property type="component" value="Unassembled WGS sequence"/>
</dbReference>
<organism evidence="5 6">
    <name type="scientific">Candidatus Limadaptatus stercorigallinarum</name>
    <dbReference type="NCBI Taxonomy" id="2840845"/>
    <lineage>
        <taxon>Bacteria</taxon>
        <taxon>Bacillati</taxon>
        <taxon>Bacillota</taxon>
        <taxon>Clostridia</taxon>
        <taxon>Eubacteriales</taxon>
        <taxon>Candidatus Limadaptatus</taxon>
    </lineage>
</organism>
<dbReference type="GO" id="GO:0016407">
    <property type="term" value="F:acetyltransferase activity"/>
    <property type="evidence" value="ECO:0007669"/>
    <property type="project" value="InterPro"/>
</dbReference>
<protein>
    <submittedName>
        <fullName evidence="5">Sugar O-acetyltransferase</fullName>
    </submittedName>
</protein>
<sequence length="206" mass="22458">MTEEQRIFEGRLFASEVPELIAKKSKAHRLSQDYNALYEDDAEARKAILHELLGSVGEGTVMLGPIRFHYGCHTEIGEGCFMNFNFTVQDDARVTIGSHCDFGPNVTIVTPLHPMLPDERRGVVCNDGEERFLCYAKPVTIGDDCWFGANVVVCPGVTIGSGCVIGAGSVVTRDIPANSFAAGVPARVIRGITEADAIRNKFPELR</sequence>
<evidence type="ECO:0000256" key="3">
    <source>
        <dbReference type="ARBA" id="ARBA00023315"/>
    </source>
</evidence>